<dbReference type="InterPro" id="IPR001232">
    <property type="entry name" value="SKP1-like"/>
</dbReference>
<dbReference type="PANTHER" id="PTHR11165">
    <property type="entry name" value="SKP1"/>
    <property type="match status" value="1"/>
</dbReference>
<dbReference type="Pfam" id="PF03931">
    <property type="entry name" value="Skp1_POZ"/>
    <property type="match status" value="1"/>
</dbReference>
<comment type="similarity">
    <text evidence="1 3">Belongs to the SKP1 family.</text>
</comment>
<evidence type="ECO:0000256" key="2">
    <source>
        <dbReference type="ARBA" id="ARBA00022786"/>
    </source>
</evidence>
<evidence type="ECO:0000259" key="4">
    <source>
        <dbReference type="Pfam" id="PF03931"/>
    </source>
</evidence>
<sequence>MPIKQSGNADQIVKLQSKEGEVFEIKRGLIERQSVFFKNLFSDAKEDEVVPLDRFPSETVSTIVRWCEEHANAQIPSSEEELNNDRIVKQLTADEEKLLSMESGKLAELLKAAHFLEITTLLNAACKVVAKQIEALGNTEAIKKYLNL</sequence>
<organism evidence="5 6">
    <name type="scientific">Steinernema glaseri</name>
    <dbReference type="NCBI Taxonomy" id="37863"/>
    <lineage>
        <taxon>Eukaryota</taxon>
        <taxon>Metazoa</taxon>
        <taxon>Ecdysozoa</taxon>
        <taxon>Nematoda</taxon>
        <taxon>Chromadorea</taxon>
        <taxon>Rhabditida</taxon>
        <taxon>Tylenchina</taxon>
        <taxon>Panagrolaimomorpha</taxon>
        <taxon>Strongyloidoidea</taxon>
        <taxon>Steinernematidae</taxon>
        <taxon>Steinernema</taxon>
    </lineage>
</organism>
<proteinExistence type="inferred from homology"/>
<comment type="function">
    <text evidence="3">Probable essential component of SCF (SKP1-CUL1-F-box protein) E3 ubiquitin-protein ligase complexes, which mediate the ubiquitination and subsequent proteasomal degradation of target proteins. Regulates cell proliferation during embryonic and larval development.</text>
</comment>
<dbReference type="GO" id="GO:0006511">
    <property type="term" value="P:ubiquitin-dependent protein catabolic process"/>
    <property type="evidence" value="ECO:0007669"/>
    <property type="project" value="InterPro"/>
</dbReference>
<dbReference type="GO" id="GO:0016567">
    <property type="term" value="P:protein ubiquitination"/>
    <property type="evidence" value="ECO:0007669"/>
    <property type="project" value="UniProtKB-UniPathway"/>
</dbReference>
<dbReference type="PIRSF" id="PIRSF028729">
    <property type="entry name" value="E3_ubiquit_lig_SCF_Skp"/>
    <property type="match status" value="1"/>
</dbReference>
<keyword evidence="5" id="KW-1185">Reference proteome</keyword>
<dbReference type="SMART" id="SM00512">
    <property type="entry name" value="Skp1"/>
    <property type="match status" value="1"/>
</dbReference>
<dbReference type="AlphaFoldDB" id="A0A1I8ASU7"/>
<dbReference type="InterPro" id="IPR016073">
    <property type="entry name" value="Skp1_comp_POZ"/>
</dbReference>
<name>A0A1I8ASU7_9BILA</name>
<accession>A0A1I8ASU7</accession>
<dbReference type="Proteomes" id="UP000095287">
    <property type="component" value="Unplaced"/>
</dbReference>
<dbReference type="InterPro" id="IPR016897">
    <property type="entry name" value="SKP1"/>
</dbReference>
<evidence type="ECO:0000313" key="5">
    <source>
        <dbReference type="Proteomes" id="UP000095287"/>
    </source>
</evidence>
<feature type="domain" description="SKP1 component POZ" evidence="4">
    <location>
        <begin position="12"/>
        <end position="71"/>
    </location>
</feature>
<dbReference type="UniPathway" id="UPA00143"/>
<evidence type="ECO:0000256" key="1">
    <source>
        <dbReference type="ARBA" id="ARBA00009993"/>
    </source>
</evidence>
<keyword evidence="2 3" id="KW-0833">Ubl conjugation pathway</keyword>
<dbReference type="Gene3D" id="3.30.710.10">
    <property type="entry name" value="Potassium Channel Kv1.1, Chain A"/>
    <property type="match status" value="1"/>
</dbReference>
<dbReference type="WBParaSite" id="L893_g8530.t1">
    <property type="protein sequence ID" value="L893_g8530.t1"/>
    <property type="gene ID" value="L893_g8530"/>
</dbReference>
<evidence type="ECO:0000256" key="3">
    <source>
        <dbReference type="PIRNR" id="PIRNR028729"/>
    </source>
</evidence>
<dbReference type="SUPFAM" id="SSF81382">
    <property type="entry name" value="Skp1 dimerisation domain-like"/>
    <property type="match status" value="1"/>
</dbReference>
<dbReference type="SUPFAM" id="SSF54695">
    <property type="entry name" value="POZ domain"/>
    <property type="match status" value="1"/>
</dbReference>
<dbReference type="InterPro" id="IPR036296">
    <property type="entry name" value="SKP1-like_dim_sf"/>
</dbReference>
<protein>
    <recommendedName>
        <fullName evidence="3">Skp1-related protein</fullName>
    </recommendedName>
</protein>
<reference evidence="6" key="1">
    <citation type="submission" date="2016-11" db="UniProtKB">
        <authorList>
            <consortium name="WormBaseParasite"/>
        </authorList>
    </citation>
    <scope>IDENTIFICATION</scope>
</reference>
<dbReference type="InterPro" id="IPR011333">
    <property type="entry name" value="SKP1/BTB/POZ_sf"/>
</dbReference>
<evidence type="ECO:0000313" key="6">
    <source>
        <dbReference type="WBParaSite" id="L893_g8530.t1"/>
    </source>
</evidence>
<comment type="pathway">
    <text evidence="3">Protein modification; protein ubiquitination.</text>
</comment>